<name>A0A2M6WQK0_9BACT</name>
<dbReference type="AlphaFoldDB" id="A0A2M6WQK0"/>
<dbReference type="InterPro" id="IPR001789">
    <property type="entry name" value="Sig_transdc_resp-reg_receiver"/>
</dbReference>
<dbReference type="InterPro" id="IPR011006">
    <property type="entry name" value="CheY-like_superfamily"/>
</dbReference>
<dbReference type="EMBL" id="PFAO01000048">
    <property type="protein sequence ID" value="PIT95081.1"/>
    <property type="molecule type" value="Genomic_DNA"/>
</dbReference>
<comment type="caution">
    <text evidence="4">The sequence shown here is derived from an EMBL/GenBank/DDBJ whole genome shotgun (WGS) entry which is preliminary data.</text>
</comment>
<dbReference type="CDD" id="cd00156">
    <property type="entry name" value="REC"/>
    <property type="match status" value="1"/>
</dbReference>
<sequence length="124" mass="14122">MKSILLIEDDPFLIDIYTTKLRDSGFSIETATDGREGLKKLREKKFDILVLDIVLPKIDGWEMLEKIKNAPHQYGGGRLKIIVLSNLGQKEEVEKGLRLGAEKYLIKAHYAPSEVVEEIKKVLK</sequence>
<dbReference type="SMART" id="SM00448">
    <property type="entry name" value="REC"/>
    <property type="match status" value="1"/>
</dbReference>
<feature type="domain" description="Response regulatory" evidence="3">
    <location>
        <begin position="3"/>
        <end position="122"/>
    </location>
</feature>
<dbReference type="Pfam" id="PF00072">
    <property type="entry name" value="Response_reg"/>
    <property type="match status" value="1"/>
</dbReference>
<evidence type="ECO:0000313" key="4">
    <source>
        <dbReference type="EMBL" id="PIT95081.1"/>
    </source>
</evidence>
<feature type="modified residue" description="4-aspartylphosphate" evidence="2">
    <location>
        <position position="52"/>
    </location>
</feature>
<dbReference type="GO" id="GO:0000160">
    <property type="term" value="P:phosphorelay signal transduction system"/>
    <property type="evidence" value="ECO:0007669"/>
    <property type="project" value="InterPro"/>
</dbReference>
<dbReference type="PANTHER" id="PTHR44591">
    <property type="entry name" value="STRESS RESPONSE REGULATOR PROTEIN 1"/>
    <property type="match status" value="1"/>
</dbReference>
<protein>
    <submittedName>
        <fullName evidence="4">Response regulator</fullName>
    </submittedName>
</protein>
<evidence type="ECO:0000256" key="1">
    <source>
        <dbReference type="ARBA" id="ARBA00022553"/>
    </source>
</evidence>
<dbReference type="PANTHER" id="PTHR44591:SF3">
    <property type="entry name" value="RESPONSE REGULATORY DOMAIN-CONTAINING PROTEIN"/>
    <property type="match status" value="1"/>
</dbReference>
<dbReference type="PROSITE" id="PS50110">
    <property type="entry name" value="RESPONSE_REGULATORY"/>
    <property type="match status" value="1"/>
</dbReference>
<gene>
    <name evidence="4" type="ORF">COT96_02015</name>
</gene>
<proteinExistence type="predicted"/>
<dbReference type="Proteomes" id="UP000228964">
    <property type="component" value="Unassembled WGS sequence"/>
</dbReference>
<organism evidence="4 5">
    <name type="scientific">Candidatus Falkowbacteria bacterium CG10_big_fil_rev_8_21_14_0_10_38_22</name>
    <dbReference type="NCBI Taxonomy" id="1974564"/>
    <lineage>
        <taxon>Bacteria</taxon>
        <taxon>Candidatus Falkowiibacteriota</taxon>
    </lineage>
</organism>
<dbReference type="InterPro" id="IPR050595">
    <property type="entry name" value="Bact_response_regulator"/>
</dbReference>
<evidence type="ECO:0000256" key="2">
    <source>
        <dbReference type="PROSITE-ProRule" id="PRU00169"/>
    </source>
</evidence>
<accession>A0A2M6WQK0</accession>
<reference evidence="5" key="1">
    <citation type="submission" date="2017-09" db="EMBL/GenBank/DDBJ databases">
        <title>Depth-based differentiation of microbial function through sediment-hosted aquifers and enrichment of novel symbionts in the deep terrestrial subsurface.</title>
        <authorList>
            <person name="Probst A.J."/>
            <person name="Ladd B."/>
            <person name="Jarett J.K."/>
            <person name="Geller-Mcgrath D.E."/>
            <person name="Sieber C.M.K."/>
            <person name="Emerson J.B."/>
            <person name="Anantharaman K."/>
            <person name="Thomas B.C."/>
            <person name="Malmstrom R."/>
            <person name="Stieglmeier M."/>
            <person name="Klingl A."/>
            <person name="Woyke T."/>
            <person name="Ryan C.M."/>
            <person name="Banfield J.F."/>
        </authorList>
    </citation>
    <scope>NUCLEOTIDE SEQUENCE [LARGE SCALE GENOMIC DNA]</scope>
</reference>
<keyword evidence="1 2" id="KW-0597">Phosphoprotein</keyword>
<evidence type="ECO:0000259" key="3">
    <source>
        <dbReference type="PROSITE" id="PS50110"/>
    </source>
</evidence>
<dbReference type="SUPFAM" id="SSF52172">
    <property type="entry name" value="CheY-like"/>
    <property type="match status" value="1"/>
</dbReference>
<evidence type="ECO:0000313" key="5">
    <source>
        <dbReference type="Proteomes" id="UP000228964"/>
    </source>
</evidence>
<dbReference type="Gene3D" id="3.40.50.2300">
    <property type="match status" value="1"/>
</dbReference>